<dbReference type="InterPro" id="IPR001611">
    <property type="entry name" value="Leu-rich_rpt"/>
</dbReference>
<reference evidence="18" key="1">
    <citation type="journal article" date="2017" name="Cell">
        <title>Insights into land plant evolution garnered from the Marchantia polymorpha genome.</title>
        <authorList>
            <person name="Bowman J.L."/>
            <person name="Kohchi T."/>
            <person name="Yamato K.T."/>
            <person name="Jenkins J."/>
            <person name="Shu S."/>
            <person name="Ishizaki K."/>
            <person name="Yamaoka S."/>
            <person name="Nishihama R."/>
            <person name="Nakamura Y."/>
            <person name="Berger F."/>
            <person name="Adam C."/>
            <person name="Aki S.S."/>
            <person name="Althoff F."/>
            <person name="Araki T."/>
            <person name="Arteaga-Vazquez M.A."/>
            <person name="Balasubrmanian S."/>
            <person name="Barry K."/>
            <person name="Bauer D."/>
            <person name="Boehm C.R."/>
            <person name="Briginshaw L."/>
            <person name="Caballero-Perez J."/>
            <person name="Catarino B."/>
            <person name="Chen F."/>
            <person name="Chiyoda S."/>
            <person name="Chovatia M."/>
            <person name="Davies K.M."/>
            <person name="Delmans M."/>
            <person name="Demura T."/>
            <person name="Dierschke T."/>
            <person name="Dolan L."/>
            <person name="Dorantes-Acosta A.E."/>
            <person name="Eklund D.M."/>
            <person name="Florent S.N."/>
            <person name="Flores-Sandoval E."/>
            <person name="Fujiyama A."/>
            <person name="Fukuzawa H."/>
            <person name="Galik B."/>
            <person name="Grimanelli D."/>
            <person name="Grimwood J."/>
            <person name="Grossniklaus U."/>
            <person name="Hamada T."/>
            <person name="Haseloff J."/>
            <person name="Hetherington A.J."/>
            <person name="Higo A."/>
            <person name="Hirakawa Y."/>
            <person name="Hundley H.N."/>
            <person name="Ikeda Y."/>
            <person name="Inoue K."/>
            <person name="Inoue S.I."/>
            <person name="Ishida S."/>
            <person name="Jia Q."/>
            <person name="Kakita M."/>
            <person name="Kanazawa T."/>
            <person name="Kawai Y."/>
            <person name="Kawashima T."/>
            <person name="Kennedy M."/>
            <person name="Kinose K."/>
            <person name="Kinoshita T."/>
            <person name="Kohara Y."/>
            <person name="Koide E."/>
            <person name="Komatsu K."/>
            <person name="Kopischke S."/>
            <person name="Kubo M."/>
            <person name="Kyozuka J."/>
            <person name="Lagercrantz U."/>
            <person name="Lin S.S."/>
            <person name="Lindquist E."/>
            <person name="Lipzen A.M."/>
            <person name="Lu C.W."/>
            <person name="De Luna E."/>
            <person name="Martienssen R.A."/>
            <person name="Minamino N."/>
            <person name="Mizutani M."/>
            <person name="Mizutani M."/>
            <person name="Mochizuki N."/>
            <person name="Monte I."/>
            <person name="Mosher R."/>
            <person name="Nagasaki H."/>
            <person name="Nakagami H."/>
            <person name="Naramoto S."/>
            <person name="Nishitani K."/>
            <person name="Ohtani M."/>
            <person name="Okamoto T."/>
            <person name="Okumura M."/>
            <person name="Phillips J."/>
            <person name="Pollak B."/>
            <person name="Reinders A."/>
            <person name="Rovekamp M."/>
            <person name="Sano R."/>
            <person name="Sawa S."/>
            <person name="Schmid M.W."/>
            <person name="Shirakawa M."/>
            <person name="Solano R."/>
            <person name="Spunde A."/>
            <person name="Suetsugu N."/>
            <person name="Sugano S."/>
            <person name="Sugiyama A."/>
            <person name="Sun R."/>
            <person name="Suzuki Y."/>
            <person name="Takenaka M."/>
            <person name="Takezawa D."/>
            <person name="Tomogane H."/>
            <person name="Tsuzuki M."/>
            <person name="Ueda T."/>
            <person name="Umeda M."/>
            <person name="Ward J.M."/>
            <person name="Watanabe Y."/>
            <person name="Yazaki K."/>
            <person name="Yokoyama R."/>
            <person name="Yoshitake Y."/>
            <person name="Yotsui I."/>
            <person name="Zachgo S."/>
            <person name="Schmutz J."/>
        </authorList>
    </citation>
    <scope>NUCLEOTIDE SEQUENCE [LARGE SCALE GENOMIC DNA]</scope>
    <source>
        <strain evidence="18">Tak-1</strain>
    </source>
</reference>
<evidence type="ECO:0000256" key="10">
    <source>
        <dbReference type="ARBA" id="ARBA00022840"/>
    </source>
</evidence>
<evidence type="ECO:0000313" key="17">
    <source>
        <dbReference type="EMBL" id="PTQ37227.1"/>
    </source>
</evidence>
<dbReference type="InterPro" id="IPR000719">
    <property type="entry name" value="Prot_kinase_dom"/>
</dbReference>
<dbReference type="InterPro" id="IPR013210">
    <property type="entry name" value="LRR_N_plant-typ"/>
</dbReference>
<dbReference type="Pfam" id="PF00560">
    <property type="entry name" value="LRR_1"/>
    <property type="match status" value="2"/>
</dbReference>
<keyword evidence="18" id="KW-1185">Reference proteome</keyword>
<evidence type="ECO:0000256" key="9">
    <source>
        <dbReference type="ARBA" id="ARBA00022777"/>
    </source>
</evidence>
<keyword evidence="11 15" id="KW-1133">Transmembrane helix</keyword>
<dbReference type="Gramene" id="Mp5g20400.1">
    <property type="protein sequence ID" value="Mp5g20400.1.cds"/>
    <property type="gene ID" value="Mp5g20400"/>
</dbReference>
<evidence type="ECO:0000256" key="15">
    <source>
        <dbReference type="SAM" id="Phobius"/>
    </source>
</evidence>
<dbReference type="InterPro" id="IPR003591">
    <property type="entry name" value="Leu-rich_rpt_typical-subtyp"/>
</dbReference>
<evidence type="ECO:0000256" key="13">
    <source>
        <dbReference type="PROSITE-ProRule" id="PRU10141"/>
    </source>
</evidence>
<dbReference type="PROSITE" id="PS00107">
    <property type="entry name" value="PROTEIN_KINASE_ATP"/>
    <property type="match status" value="1"/>
</dbReference>
<evidence type="ECO:0000256" key="11">
    <source>
        <dbReference type="ARBA" id="ARBA00022989"/>
    </source>
</evidence>
<keyword evidence="10 13" id="KW-0067">ATP-binding</keyword>
<dbReference type="AlphaFoldDB" id="A0A2R6WTN2"/>
<name>A0A2R6WTN2_MARPO</name>
<dbReference type="FunFam" id="3.80.10.10:FF:000542">
    <property type="entry name" value="Leucine-rich repeat protein kinase family protein"/>
    <property type="match status" value="1"/>
</dbReference>
<dbReference type="Gene3D" id="3.80.10.10">
    <property type="entry name" value="Ribonuclease Inhibitor"/>
    <property type="match status" value="2"/>
</dbReference>
<keyword evidence="5" id="KW-0808">Transferase</keyword>
<keyword evidence="3" id="KW-0723">Serine/threonine-protein kinase</keyword>
<gene>
    <name evidence="17" type="ORF">MARPO_0058s0018</name>
</gene>
<comment type="similarity">
    <text evidence="2">Belongs to the protein kinase superfamily. Ser/Thr protein kinase family.</text>
</comment>
<dbReference type="PANTHER" id="PTHR48006">
    <property type="entry name" value="LEUCINE-RICH REPEAT-CONTAINING PROTEIN DDB_G0281931-RELATED"/>
    <property type="match status" value="1"/>
</dbReference>
<feature type="region of interest" description="Disordered" evidence="14">
    <location>
        <begin position="606"/>
        <end position="626"/>
    </location>
</feature>
<dbReference type="GO" id="GO:0004674">
    <property type="term" value="F:protein serine/threonine kinase activity"/>
    <property type="evidence" value="ECO:0007669"/>
    <property type="project" value="UniProtKB-KW"/>
</dbReference>
<organism evidence="17 18">
    <name type="scientific">Marchantia polymorpha</name>
    <name type="common">Common liverwort</name>
    <name type="synonym">Marchantia aquatica</name>
    <dbReference type="NCBI Taxonomy" id="3197"/>
    <lineage>
        <taxon>Eukaryota</taxon>
        <taxon>Viridiplantae</taxon>
        <taxon>Streptophyta</taxon>
        <taxon>Embryophyta</taxon>
        <taxon>Marchantiophyta</taxon>
        <taxon>Marchantiopsida</taxon>
        <taxon>Marchantiidae</taxon>
        <taxon>Marchantiales</taxon>
        <taxon>Marchantiaceae</taxon>
        <taxon>Marchantia</taxon>
    </lineage>
</organism>
<dbReference type="SMART" id="SM00220">
    <property type="entry name" value="S_TKc"/>
    <property type="match status" value="1"/>
</dbReference>
<protein>
    <recommendedName>
        <fullName evidence="16">Protein kinase domain-containing protein</fullName>
    </recommendedName>
</protein>
<dbReference type="EMBL" id="KZ772730">
    <property type="protein sequence ID" value="PTQ37227.1"/>
    <property type="molecule type" value="Genomic_DNA"/>
</dbReference>
<evidence type="ECO:0000256" key="8">
    <source>
        <dbReference type="ARBA" id="ARBA00022741"/>
    </source>
</evidence>
<evidence type="ECO:0000256" key="6">
    <source>
        <dbReference type="ARBA" id="ARBA00022692"/>
    </source>
</evidence>
<dbReference type="SUPFAM" id="SSF52058">
    <property type="entry name" value="L domain-like"/>
    <property type="match status" value="1"/>
</dbReference>
<evidence type="ECO:0000256" key="3">
    <source>
        <dbReference type="ARBA" id="ARBA00022527"/>
    </source>
</evidence>
<evidence type="ECO:0000259" key="16">
    <source>
        <dbReference type="PROSITE" id="PS50011"/>
    </source>
</evidence>
<dbReference type="InterPro" id="IPR017441">
    <property type="entry name" value="Protein_kinase_ATP_BS"/>
</dbReference>
<evidence type="ECO:0000256" key="12">
    <source>
        <dbReference type="ARBA" id="ARBA00023136"/>
    </source>
</evidence>
<dbReference type="CDD" id="cd14066">
    <property type="entry name" value="STKc_IRAK"/>
    <property type="match status" value="1"/>
</dbReference>
<dbReference type="InterPro" id="IPR032675">
    <property type="entry name" value="LRR_dom_sf"/>
</dbReference>
<accession>A0A2R6WTN2</accession>
<dbReference type="InterPro" id="IPR011009">
    <property type="entry name" value="Kinase-like_dom_sf"/>
</dbReference>
<dbReference type="Proteomes" id="UP000244005">
    <property type="component" value="Unassembled WGS sequence"/>
</dbReference>
<keyword evidence="7" id="KW-0677">Repeat</keyword>
<dbReference type="GO" id="GO:0016020">
    <property type="term" value="C:membrane"/>
    <property type="evidence" value="ECO:0007669"/>
    <property type="project" value="UniProtKB-SubCell"/>
</dbReference>
<dbReference type="PANTHER" id="PTHR48006:SF96">
    <property type="entry name" value="PROTEIN KINASE DOMAIN-CONTAINING PROTEIN"/>
    <property type="match status" value="1"/>
</dbReference>
<dbReference type="PROSITE" id="PS00108">
    <property type="entry name" value="PROTEIN_KINASE_ST"/>
    <property type="match status" value="1"/>
</dbReference>
<dbReference type="Gene3D" id="3.30.200.20">
    <property type="entry name" value="Phosphorylase Kinase, domain 1"/>
    <property type="match status" value="1"/>
</dbReference>
<feature type="domain" description="Protein kinase" evidence="16">
    <location>
        <begin position="643"/>
        <end position="913"/>
    </location>
</feature>
<keyword evidence="4" id="KW-0433">Leucine-rich repeat</keyword>
<evidence type="ECO:0000256" key="2">
    <source>
        <dbReference type="ARBA" id="ARBA00008684"/>
    </source>
</evidence>
<feature type="region of interest" description="Disordered" evidence="14">
    <location>
        <begin position="919"/>
        <end position="962"/>
    </location>
</feature>
<dbReference type="Gene3D" id="1.10.510.10">
    <property type="entry name" value="Transferase(Phosphotransferase) domain 1"/>
    <property type="match status" value="1"/>
</dbReference>
<dbReference type="FunFam" id="3.30.200.20:FF:000394">
    <property type="entry name" value="Leucine-rich repeat receptor-like protein kinase"/>
    <property type="match status" value="1"/>
</dbReference>
<dbReference type="Pfam" id="PF08263">
    <property type="entry name" value="LRRNT_2"/>
    <property type="match status" value="1"/>
</dbReference>
<keyword evidence="8 13" id="KW-0547">Nucleotide-binding</keyword>
<evidence type="ECO:0000256" key="5">
    <source>
        <dbReference type="ARBA" id="ARBA00022679"/>
    </source>
</evidence>
<dbReference type="PROSITE" id="PS50011">
    <property type="entry name" value="PROTEIN_KINASE_DOM"/>
    <property type="match status" value="1"/>
</dbReference>
<proteinExistence type="inferred from homology"/>
<feature type="transmembrane region" description="Helical" evidence="15">
    <location>
        <begin position="569"/>
        <end position="594"/>
    </location>
</feature>
<dbReference type="SMART" id="SM00369">
    <property type="entry name" value="LRR_TYP"/>
    <property type="match status" value="4"/>
</dbReference>
<evidence type="ECO:0000313" key="18">
    <source>
        <dbReference type="Proteomes" id="UP000244005"/>
    </source>
</evidence>
<keyword evidence="6 15" id="KW-0812">Transmembrane</keyword>
<dbReference type="InterPro" id="IPR001245">
    <property type="entry name" value="Ser-Thr/Tyr_kinase_cat_dom"/>
</dbReference>
<dbReference type="Pfam" id="PF07714">
    <property type="entry name" value="PK_Tyr_Ser-Thr"/>
    <property type="match status" value="1"/>
</dbReference>
<evidence type="ECO:0000256" key="14">
    <source>
        <dbReference type="SAM" id="MobiDB-lite"/>
    </source>
</evidence>
<sequence length="980" mass="106374">MVASTIEGVRTVLVVVTVVLTAYLGAGFAVTVPTDVTALKALQAAWGSGGASLNWAGDPCDNGWTGVLCDPTNTRVISLSLDSSNLVGVIPPDIGGLANLQTLELSVNPGLTGSLPTQIGDLTNLQTLSMQFCAFTGELPSEIGNLANLNFIGVNGNNLNGSLPDTLGKLDKLVWLDISQNQFTGSLPVSSTSASSIGLDNLTLVQHFHFNNNTLTGTIPPEIFSLPKLIHLILDHNLFEGQIPTEVENSPNLTIIRLDSNNLDGPVPSELSKVTTLTDINLGSNKLSGVLPDLSNLTSLQSLDVGDNQMGPQSFPEWVLGFPSLTTLYLSNGGITGELNATVLTLPSLETLDLRNNQISGSLTFTGAVSNALSALILDNNNIDGFVGQPLQSGDKTFVISLYNNPLCSNKYIEPKGLLCEPYDSSNVYLPPSQTCSSSCDKNKKFNPRMCSCGYPQEVILLLTASFISFDNTTRMTDLETELAAAITNVTRYDVTLTPGQVYIYNASNTMDKRIKLEIWFFAAVGDKLTAAEQDGITYSMRQHLFTLKEGPYTLQVESFSDNPGKTHLGPIAIAMIALGAFVAAVIIIILAVYAQWQKRNAETADNPFRDWPGSDPEKKHGAAPRLKSARRFPLVELKAATKNWSEVLGEGGYGKVYKGTLKDGEEVAIKRANKDSMQGLSEFKNELELLSRVHHRNLVDLIGFCYEGGEQALVYEFMSNGTFRELLYERPGEPLSWQMRVDIILNSARGLAYLHDHASPPIIHGDIKTANILLNQKFLAKVADFGLSKPTAEEERALYASEVRGTRGYLDPEYYQTYVHTFKSDVFSFGVVMIEALTAQSPTHGGKDNTREFRNGLEHGGWSALRPLLDPNLDAIPNKELEAYIGIALRCVEHRGEGRPTMTEVVKELEVFASGGSNPNSGVHRVDIPGSKSPEIYSDTVSLVKDPKKSNEKSGKDVDSSSFQYSGAYGVLRRISSRS</sequence>
<dbReference type="InterPro" id="IPR051824">
    <property type="entry name" value="LRR_Rcpt-Like_S/T_Kinase"/>
</dbReference>
<feature type="transmembrane region" description="Helical" evidence="15">
    <location>
        <begin position="12"/>
        <end position="32"/>
    </location>
</feature>
<dbReference type="SUPFAM" id="SSF56112">
    <property type="entry name" value="Protein kinase-like (PK-like)"/>
    <property type="match status" value="1"/>
</dbReference>
<dbReference type="FunFam" id="3.80.10.10:FF:000363">
    <property type="entry name" value="Leucine-rich repeat family protein"/>
    <property type="match status" value="1"/>
</dbReference>
<evidence type="ECO:0000256" key="4">
    <source>
        <dbReference type="ARBA" id="ARBA00022614"/>
    </source>
</evidence>
<keyword evidence="9" id="KW-0418">Kinase</keyword>
<evidence type="ECO:0000256" key="1">
    <source>
        <dbReference type="ARBA" id="ARBA00004370"/>
    </source>
</evidence>
<keyword evidence="12 15" id="KW-0472">Membrane</keyword>
<feature type="binding site" evidence="13">
    <location>
        <position position="671"/>
    </location>
    <ligand>
        <name>ATP</name>
        <dbReference type="ChEBI" id="CHEBI:30616"/>
    </ligand>
</feature>
<comment type="subcellular location">
    <subcellularLocation>
        <location evidence="1">Membrane</location>
    </subcellularLocation>
</comment>
<feature type="compositionally biased region" description="Basic and acidic residues" evidence="14">
    <location>
        <begin position="946"/>
        <end position="960"/>
    </location>
</feature>
<dbReference type="InterPro" id="IPR008271">
    <property type="entry name" value="Ser/Thr_kinase_AS"/>
</dbReference>
<dbReference type="OrthoDB" id="2015206at2759"/>
<dbReference type="GO" id="GO:0005524">
    <property type="term" value="F:ATP binding"/>
    <property type="evidence" value="ECO:0007669"/>
    <property type="project" value="UniProtKB-UniRule"/>
</dbReference>
<evidence type="ECO:0000256" key="7">
    <source>
        <dbReference type="ARBA" id="ARBA00022737"/>
    </source>
</evidence>